<organism evidence="2 3">
    <name type="scientific">Candidatus Nomurabacteria bacterium CG2_30_43_9</name>
    <dbReference type="NCBI Taxonomy" id="1805283"/>
    <lineage>
        <taxon>Bacteria</taxon>
        <taxon>Candidatus Nomuraibacteriota</taxon>
    </lineage>
</organism>
<comment type="caution">
    <text evidence="2">The sequence shown here is derived from an EMBL/GenBank/DDBJ whole genome shotgun (WGS) entry which is preliminary data.</text>
</comment>
<reference evidence="2 3" key="1">
    <citation type="journal article" date="2016" name="Environ. Microbiol.">
        <title>Genomic resolution of a cold subsurface aquifer community provides metabolic insights for novel microbes adapted to high CO concentrations.</title>
        <authorList>
            <person name="Probst A.J."/>
            <person name="Castelle C.J."/>
            <person name="Singh A."/>
            <person name="Brown C.T."/>
            <person name="Anantharaman K."/>
            <person name="Sharon I."/>
            <person name="Hug L.A."/>
            <person name="Burstein D."/>
            <person name="Emerson J.B."/>
            <person name="Thomas B.C."/>
            <person name="Banfield J.F."/>
        </authorList>
    </citation>
    <scope>NUCLEOTIDE SEQUENCE [LARGE SCALE GENOMIC DNA]</scope>
    <source>
        <strain evidence="2">CG2_30_43_9</strain>
    </source>
</reference>
<dbReference type="Proteomes" id="UP000182059">
    <property type="component" value="Unassembled WGS sequence"/>
</dbReference>
<sequence>MVIVNDSPDDNSYQAFASSITDPRIHYYVNDENRGVNYSRNRALDTVSKDSDWVIFLDDDDYLAPDALETLHELINKRTDCSWFVTNRAYADGTLVTKYPELETWYSYIKDVLILKRCKGDVTHCIKTSLLTNIRYSKYIKQAEEWLFYYQIALREKIFYHNHNSTLTDGYDKVSGLNFRKRTISEQFETLLSFIREGRELHLLQHPTFVVYLFMRLVRLYIK</sequence>
<evidence type="ECO:0000313" key="3">
    <source>
        <dbReference type="Proteomes" id="UP000182059"/>
    </source>
</evidence>
<dbReference type="CDD" id="cd00761">
    <property type="entry name" value="Glyco_tranf_GTA_type"/>
    <property type="match status" value="1"/>
</dbReference>
<dbReference type="InterPro" id="IPR029044">
    <property type="entry name" value="Nucleotide-diphossugar_trans"/>
</dbReference>
<dbReference type="EMBL" id="MNYX01000016">
    <property type="protein sequence ID" value="OIP66262.1"/>
    <property type="molecule type" value="Genomic_DNA"/>
</dbReference>
<feature type="domain" description="Glycosyltransferase 2-like" evidence="1">
    <location>
        <begin position="2"/>
        <end position="130"/>
    </location>
</feature>
<gene>
    <name evidence="2" type="ORF">AUK15_00705</name>
</gene>
<dbReference type="AlphaFoldDB" id="A0A1J5GEF4"/>
<dbReference type="PANTHER" id="PTHR43685">
    <property type="entry name" value="GLYCOSYLTRANSFERASE"/>
    <property type="match status" value="1"/>
</dbReference>
<accession>A0A1J5GEF4</accession>
<proteinExistence type="predicted"/>
<dbReference type="InterPro" id="IPR050834">
    <property type="entry name" value="Glycosyltransf_2"/>
</dbReference>
<evidence type="ECO:0000313" key="2">
    <source>
        <dbReference type="EMBL" id="OIP66262.1"/>
    </source>
</evidence>
<dbReference type="SUPFAM" id="SSF53448">
    <property type="entry name" value="Nucleotide-diphospho-sugar transferases"/>
    <property type="match status" value="1"/>
</dbReference>
<name>A0A1J5GEF4_9BACT</name>
<dbReference type="Gene3D" id="3.90.550.10">
    <property type="entry name" value="Spore Coat Polysaccharide Biosynthesis Protein SpsA, Chain A"/>
    <property type="match status" value="1"/>
</dbReference>
<evidence type="ECO:0000259" key="1">
    <source>
        <dbReference type="Pfam" id="PF00535"/>
    </source>
</evidence>
<dbReference type="Pfam" id="PF00535">
    <property type="entry name" value="Glycos_transf_2"/>
    <property type="match status" value="1"/>
</dbReference>
<dbReference type="PANTHER" id="PTHR43685:SF2">
    <property type="entry name" value="GLYCOSYLTRANSFERASE 2-LIKE DOMAIN-CONTAINING PROTEIN"/>
    <property type="match status" value="1"/>
</dbReference>
<protein>
    <recommendedName>
        <fullName evidence="1">Glycosyltransferase 2-like domain-containing protein</fullName>
    </recommendedName>
</protein>
<dbReference type="InterPro" id="IPR001173">
    <property type="entry name" value="Glyco_trans_2-like"/>
</dbReference>